<comment type="caution">
    <text evidence="7">The sequence shown here is derived from an EMBL/GenBank/DDBJ whole genome shotgun (WGS) entry which is preliminary data.</text>
</comment>
<evidence type="ECO:0000256" key="3">
    <source>
        <dbReference type="ARBA" id="ARBA00022771"/>
    </source>
</evidence>
<dbReference type="PANTHER" id="PTHR24379:SF121">
    <property type="entry name" value="C2H2-TYPE DOMAIN-CONTAINING PROTEIN"/>
    <property type="match status" value="1"/>
</dbReference>
<dbReference type="OrthoDB" id="8117402at2759"/>
<feature type="domain" description="C2H2-type" evidence="6">
    <location>
        <begin position="220"/>
        <end position="248"/>
    </location>
</feature>
<gene>
    <name evidence="7" type="primary">ZNF175</name>
    <name evidence="7" type="ORF">EVAR_15995_1</name>
</gene>
<dbReference type="SMART" id="SM00355">
    <property type="entry name" value="ZnF_C2H2"/>
    <property type="match status" value="9"/>
</dbReference>
<dbReference type="Pfam" id="PF00096">
    <property type="entry name" value="zf-C2H2"/>
    <property type="match status" value="5"/>
</dbReference>
<dbReference type="PROSITE" id="PS00028">
    <property type="entry name" value="ZINC_FINGER_C2H2_1"/>
    <property type="match status" value="4"/>
</dbReference>
<evidence type="ECO:0000256" key="5">
    <source>
        <dbReference type="PROSITE-ProRule" id="PRU00042"/>
    </source>
</evidence>
<dbReference type="EMBL" id="BGZK01000190">
    <property type="protein sequence ID" value="GBP27222.1"/>
    <property type="molecule type" value="Genomic_DNA"/>
</dbReference>
<organism evidence="7 8">
    <name type="scientific">Eumeta variegata</name>
    <name type="common">Bagworm moth</name>
    <name type="synonym">Eumeta japonica</name>
    <dbReference type="NCBI Taxonomy" id="151549"/>
    <lineage>
        <taxon>Eukaryota</taxon>
        <taxon>Metazoa</taxon>
        <taxon>Ecdysozoa</taxon>
        <taxon>Arthropoda</taxon>
        <taxon>Hexapoda</taxon>
        <taxon>Insecta</taxon>
        <taxon>Pterygota</taxon>
        <taxon>Neoptera</taxon>
        <taxon>Endopterygota</taxon>
        <taxon>Lepidoptera</taxon>
        <taxon>Glossata</taxon>
        <taxon>Ditrysia</taxon>
        <taxon>Tineoidea</taxon>
        <taxon>Psychidae</taxon>
        <taxon>Oiketicinae</taxon>
        <taxon>Eumeta</taxon>
    </lineage>
</organism>
<keyword evidence="2" id="KW-0677">Repeat</keyword>
<keyword evidence="4" id="KW-0862">Zinc</keyword>
<dbReference type="PROSITE" id="PS50157">
    <property type="entry name" value="ZINC_FINGER_C2H2_2"/>
    <property type="match status" value="6"/>
</dbReference>
<dbReference type="InterPro" id="IPR036236">
    <property type="entry name" value="Znf_C2H2_sf"/>
</dbReference>
<dbReference type="InterPro" id="IPR013087">
    <property type="entry name" value="Znf_C2H2_type"/>
</dbReference>
<dbReference type="Gene3D" id="3.30.160.60">
    <property type="entry name" value="Classic Zinc Finger"/>
    <property type="match status" value="6"/>
</dbReference>
<dbReference type="SUPFAM" id="SSF57667">
    <property type="entry name" value="beta-beta-alpha zinc fingers"/>
    <property type="match status" value="3"/>
</dbReference>
<feature type="domain" description="C2H2-type" evidence="6">
    <location>
        <begin position="167"/>
        <end position="190"/>
    </location>
</feature>
<keyword evidence="1" id="KW-0479">Metal-binding</keyword>
<dbReference type="FunFam" id="3.30.160.60:FF:001397">
    <property type="entry name" value="Datilografo, isoform A"/>
    <property type="match status" value="1"/>
</dbReference>
<evidence type="ECO:0000259" key="6">
    <source>
        <dbReference type="PROSITE" id="PS50157"/>
    </source>
</evidence>
<evidence type="ECO:0000256" key="1">
    <source>
        <dbReference type="ARBA" id="ARBA00022723"/>
    </source>
</evidence>
<keyword evidence="8" id="KW-1185">Reference proteome</keyword>
<dbReference type="Proteomes" id="UP000299102">
    <property type="component" value="Unassembled WGS sequence"/>
</dbReference>
<keyword evidence="3 5" id="KW-0863">Zinc-finger</keyword>
<dbReference type="FunFam" id="3.30.160.60:FF:000446">
    <property type="entry name" value="Zinc finger protein"/>
    <property type="match status" value="1"/>
</dbReference>
<dbReference type="PANTHER" id="PTHR24379">
    <property type="entry name" value="KRAB AND ZINC FINGER DOMAIN-CONTAINING"/>
    <property type="match status" value="1"/>
</dbReference>
<dbReference type="GO" id="GO:0008270">
    <property type="term" value="F:zinc ion binding"/>
    <property type="evidence" value="ECO:0007669"/>
    <property type="project" value="UniProtKB-KW"/>
</dbReference>
<feature type="domain" description="C2H2-type" evidence="6">
    <location>
        <begin position="267"/>
        <end position="295"/>
    </location>
</feature>
<sequence>MERLCPEGVCVTCVTAAISAQQFKCLIQESHKQWSKALSNLEQIPNNVPSPSKALCAFIRGIDVSVHIFKDYRNKNANFTVEDVKSRIIEDLDVGRIKRKLKTIRSSVPNVRSDCPDCGKHFSSPYYLNIHLRNSGQKEACLVCGLVFFRGKEIKEHLASEHNEIVYSCKDCPQFFSMESDLKRHQKEAHNPNVFSCSDCGRVFPRKSSFEVHSQMHAVRTCRSCGSQFTNRSCYRQHRSVCEPDAKPPRFIVPKKKRSNLRDLAVYTCDYCSKTYTSRPQLKNHIIWIHMDVRPHQCQWCGKRFYTSARLAEHTVVHTRERNFGCDICGARLVSKMAAIYHRRRHTGEKPYECADCGEKFISSSRRTEHAKKKAWLWKKVSL</sequence>
<protein>
    <submittedName>
        <fullName evidence="7">Zinc finger protein 175</fullName>
    </submittedName>
</protein>
<dbReference type="STRING" id="151549.A0A4C1UMK5"/>
<proteinExistence type="predicted"/>
<dbReference type="GO" id="GO:0005634">
    <property type="term" value="C:nucleus"/>
    <property type="evidence" value="ECO:0007669"/>
    <property type="project" value="UniProtKB-ARBA"/>
</dbReference>
<feature type="domain" description="C2H2-type" evidence="6">
    <location>
        <begin position="195"/>
        <end position="218"/>
    </location>
</feature>
<dbReference type="AlphaFoldDB" id="A0A4C1UMK5"/>
<name>A0A4C1UMK5_EUMVA</name>
<evidence type="ECO:0000256" key="4">
    <source>
        <dbReference type="ARBA" id="ARBA00022833"/>
    </source>
</evidence>
<feature type="domain" description="C2H2-type" evidence="6">
    <location>
        <begin position="324"/>
        <end position="351"/>
    </location>
</feature>
<evidence type="ECO:0000256" key="2">
    <source>
        <dbReference type="ARBA" id="ARBA00022737"/>
    </source>
</evidence>
<reference evidence="7 8" key="1">
    <citation type="journal article" date="2019" name="Commun. Biol.">
        <title>The bagworm genome reveals a unique fibroin gene that provides high tensile strength.</title>
        <authorList>
            <person name="Kono N."/>
            <person name="Nakamura H."/>
            <person name="Ohtoshi R."/>
            <person name="Tomita M."/>
            <person name="Numata K."/>
            <person name="Arakawa K."/>
        </authorList>
    </citation>
    <scope>NUCLEOTIDE SEQUENCE [LARGE SCALE GENOMIC DNA]</scope>
</reference>
<accession>A0A4C1UMK5</accession>
<evidence type="ECO:0000313" key="8">
    <source>
        <dbReference type="Proteomes" id="UP000299102"/>
    </source>
</evidence>
<feature type="domain" description="C2H2-type" evidence="6">
    <location>
        <begin position="296"/>
        <end position="323"/>
    </location>
</feature>
<evidence type="ECO:0000313" key="7">
    <source>
        <dbReference type="EMBL" id="GBP27222.1"/>
    </source>
</evidence>